<evidence type="ECO:0000313" key="2">
    <source>
        <dbReference type="Proteomes" id="UP001227230"/>
    </source>
</evidence>
<evidence type="ECO:0000313" key="1">
    <source>
        <dbReference type="EMBL" id="WJZ92879.1"/>
    </source>
</evidence>
<dbReference type="InterPro" id="IPR009068">
    <property type="entry name" value="uS15_NS1_RNA-bd_sf"/>
</dbReference>
<name>A0ABY9CD32_VITVI</name>
<evidence type="ECO:0008006" key="3">
    <source>
        <dbReference type="Google" id="ProtNLM"/>
    </source>
</evidence>
<reference evidence="1 2" key="1">
    <citation type="journal article" date="2023" name="Hortic Res">
        <title>The complete reference genome for grapevine (Vitis vinifera L.) genetics and breeding.</title>
        <authorList>
            <person name="Shi X."/>
            <person name="Cao S."/>
            <person name="Wang X."/>
            <person name="Huang S."/>
            <person name="Wang Y."/>
            <person name="Liu Z."/>
            <person name="Liu W."/>
            <person name="Leng X."/>
            <person name="Peng Y."/>
            <person name="Wang N."/>
            <person name="Wang Y."/>
            <person name="Ma Z."/>
            <person name="Xu X."/>
            <person name="Zhang F."/>
            <person name="Xue H."/>
            <person name="Zhong H."/>
            <person name="Wang Y."/>
            <person name="Zhang K."/>
            <person name="Velt A."/>
            <person name="Avia K."/>
            <person name="Holtgrawe D."/>
            <person name="Grimplet J."/>
            <person name="Matus J.T."/>
            <person name="Ware D."/>
            <person name="Wu X."/>
            <person name="Wang H."/>
            <person name="Liu C."/>
            <person name="Fang Y."/>
            <person name="Rustenholz C."/>
            <person name="Cheng Z."/>
            <person name="Xiao H."/>
            <person name="Zhou Y."/>
        </authorList>
    </citation>
    <scope>NUCLEOTIDE SEQUENCE [LARGE SCALE GENOMIC DNA]</scope>
    <source>
        <strain evidence="2">cv. Pinot noir / PN40024</strain>
        <tissue evidence="1">Leaf</tissue>
    </source>
</reference>
<dbReference type="SUPFAM" id="SSF47060">
    <property type="entry name" value="S15/NS1 RNA-binding domain"/>
    <property type="match status" value="1"/>
</dbReference>
<dbReference type="EMBL" id="CP126655">
    <property type="protein sequence ID" value="WJZ92879.1"/>
    <property type="molecule type" value="Genomic_DNA"/>
</dbReference>
<proteinExistence type="predicted"/>
<dbReference type="Proteomes" id="UP001227230">
    <property type="component" value="Chromosome 8"/>
</dbReference>
<dbReference type="PANTHER" id="PTHR23321">
    <property type="entry name" value="RIBOSOMAL PROTEIN S15, BACTERIAL AND ORGANELLAR"/>
    <property type="match status" value="1"/>
</dbReference>
<dbReference type="Gene3D" id="1.10.287.10">
    <property type="entry name" value="S15/NS1, RNA-binding"/>
    <property type="match status" value="1"/>
</dbReference>
<dbReference type="InterPro" id="IPR005290">
    <property type="entry name" value="Ribosomal_uS15_bac-type"/>
</dbReference>
<sequence>SQRGLQKILGKRQWLLSYLAKKNRTRSKELIGQLGIQDSKIR</sequence>
<protein>
    <recommendedName>
        <fullName evidence="3">Ribosomal protein S15</fullName>
    </recommendedName>
</protein>
<dbReference type="PANTHER" id="PTHR23321:SF26">
    <property type="entry name" value="SMALL RIBOSOMAL SUBUNIT PROTEIN US15M"/>
    <property type="match status" value="1"/>
</dbReference>
<organism evidence="1 2">
    <name type="scientific">Vitis vinifera</name>
    <name type="common">Grape</name>
    <dbReference type="NCBI Taxonomy" id="29760"/>
    <lineage>
        <taxon>Eukaryota</taxon>
        <taxon>Viridiplantae</taxon>
        <taxon>Streptophyta</taxon>
        <taxon>Embryophyta</taxon>
        <taxon>Tracheophyta</taxon>
        <taxon>Spermatophyta</taxon>
        <taxon>Magnoliopsida</taxon>
        <taxon>eudicotyledons</taxon>
        <taxon>Gunneridae</taxon>
        <taxon>Pentapetalae</taxon>
        <taxon>rosids</taxon>
        <taxon>Vitales</taxon>
        <taxon>Vitaceae</taxon>
        <taxon>Viteae</taxon>
        <taxon>Vitis</taxon>
    </lineage>
</organism>
<accession>A0ABY9CD32</accession>
<keyword evidence="2" id="KW-1185">Reference proteome</keyword>
<gene>
    <name evidence="1" type="ORF">VitviT2T_011853</name>
</gene>
<feature type="non-terminal residue" evidence="1">
    <location>
        <position position="1"/>
    </location>
</feature>